<organism evidence="4 5">
    <name type="scientific">Armillaria luteobubalina</name>
    <dbReference type="NCBI Taxonomy" id="153913"/>
    <lineage>
        <taxon>Eukaryota</taxon>
        <taxon>Fungi</taxon>
        <taxon>Dikarya</taxon>
        <taxon>Basidiomycota</taxon>
        <taxon>Agaricomycotina</taxon>
        <taxon>Agaricomycetes</taxon>
        <taxon>Agaricomycetidae</taxon>
        <taxon>Agaricales</taxon>
        <taxon>Marasmiineae</taxon>
        <taxon>Physalacriaceae</taxon>
        <taxon>Armillaria</taxon>
    </lineage>
</organism>
<keyword evidence="2" id="KW-0378">Hydrolase</keyword>
<evidence type="ECO:0000256" key="1">
    <source>
        <dbReference type="ARBA" id="ARBA00022722"/>
    </source>
</evidence>
<evidence type="ECO:0000256" key="2">
    <source>
        <dbReference type="ARBA" id="ARBA00022801"/>
    </source>
</evidence>
<evidence type="ECO:0000256" key="3">
    <source>
        <dbReference type="SAM" id="SignalP"/>
    </source>
</evidence>
<dbReference type="EMBL" id="JAUEPU010000012">
    <property type="protein sequence ID" value="KAK0498048.1"/>
    <property type="molecule type" value="Genomic_DNA"/>
</dbReference>
<feature type="signal peptide" evidence="3">
    <location>
        <begin position="1"/>
        <end position="49"/>
    </location>
</feature>
<evidence type="ECO:0000313" key="4">
    <source>
        <dbReference type="EMBL" id="KAK0498048.1"/>
    </source>
</evidence>
<dbReference type="InterPro" id="IPR016191">
    <property type="entry name" value="Ribonuclease/ribotoxin"/>
</dbReference>
<dbReference type="Proteomes" id="UP001175228">
    <property type="component" value="Unassembled WGS sequence"/>
</dbReference>
<reference evidence="4" key="1">
    <citation type="submission" date="2023-06" db="EMBL/GenBank/DDBJ databases">
        <authorList>
            <consortium name="Lawrence Berkeley National Laboratory"/>
            <person name="Ahrendt S."/>
            <person name="Sahu N."/>
            <person name="Indic B."/>
            <person name="Wong-Bajracharya J."/>
            <person name="Merenyi Z."/>
            <person name="Ke H.-M."/>
            <person name="Monk M."/>
            <person name="Kocsube S."/>
            <person name="Drula E."/>
            <person name="Lipzen A."/>
            <person name="Balint B."/>
            <person name="Henrissat B."/>
            <person name="Andreopoulos B."/>
            <person name="Martin F.M."/>
            <person name="Harder C.B."/>
            <person name="Rigling D."/>
            <person name="Ford K.L."/>
            <person name="Foster G.D."/>
            <person name="Pangilinan J."/>
            <person name="Papanicolaou A."/>
            <person name="Barry K."/>
            <person name="LaButti K."/>
            <person name="Viragh M."/>
            <person name="Koriabine M."/>
            <person name="Yan M."/>
            <person name="Riley R."/>
            <person name="Champramary S."/>
            <person name="Plett K.L."/>
            <person name="Tsai I.J."/>
            <person name="Slot J."/>
            <person name="Sipos G."/>
            <person name="Plett J."/>
            <person name="Nagy L.G."/>
            <person name="Grigoriev I.V."/>
        </authorList>
    </citation>
    <scope>NUCLEOTIDE SEQUENCE</scope>
    <source>
        <strain evidence="4">HWK02</strain>
    </source>
</reference>
<dbReference type="SUPFAM" id="SSF53933">
    <property type="entry name" value="Microbial ribonucleases"/>
    <property type="match status" value="1"/>
</dbReference>
<keyword evidence="3" id="KW-0732">Signal</keyword>
<proteinExistence type="predicted"/>
<dbReference type="AlphaFoldDB" id="A0AA39Q867"/>
<keyword evidence="1" id="KW-0540">Nuclease</keyword>
<dbReference type="Pfam" id="PF00545">
    <property type="entry name" value="Ribonuclease"/>
    <property type="match status" value="1"/>
</dbReference>
<protein>
    <submittedName>
        <fullName evidence="4">Uncharacterized protein</fullName>
    </submittedName>
</protein>
<dbReference type="GO" id="GO:0003723">
    <property type="term" value="F:RNA binding"/>
    <property type="evidence" value="ECO:0007669"/>
    <property type="project" value="InterPro"/>
</dbReference>
<dbReference type="InterPro" id="IPR000026">
    <property type="entry name" value="N1-like"/>
</dbReference>
<name>A0AA39Q867_9AGAR</name>
<feature type="non-terminal residue" evidence="4">
    <location>
        <position position="226"/>
    </location>
</feature>
<accession>A0AA39Q867</accession>
<gene>
    <name evidence="4" type="ORF">EDD18DRAFT_1160750</name>
</gene>
<keyword evidence="5" id="KW-1185">Reference proteome</keyword>
<dbReference type="Gene3D" id="3.10.450.30">
    <property type="entry name" value="Microbial ribonucleases"/>
    <property type="match status" value="1"/>
</dbReference>
<evidence type="ECO:0000313" key="5">
    <source>
        <dbReference type="Proteomes" id="UP001175228"/>
    </source>
</evidence>
<dbReference type="GO" id="GO:0016787">
    <property type="term" value="F:hydrolase activity"/>
    <property type="evidence" value="ECO:0007669"/>
    <property type="project" value="UniProtKB-KW"/>
</dbReference>
<feature type="chain" id="PRO_5041413124" evidence="3">
    <location>
        <begin position="50"/>
        <end position="226"/>
    </location>
</feature>
<comment type="caution">
    <text evidence="4">The sequence shown here is derived from an EMBL/GenBank/DDBJ whole genome shotgun (WGS) entry which is preliminary data.</text>
</comment>
<sequence>KTFRFRTSYLYKAGQGASCVEHQASKIHSMQHTFSAILSLLLVATSVCAGDPDQVPLQDGALGDVGVMATPVVDDFNPTKASEQVLVTNTPTPYFYKGFTKCNCDGDLYTSGNLNFVIINGAMGTPIPTLYTNDPNGYAPRTPHLFRDAENQFEGQWKNKTCTRAGAGGKTNLVENAVNPTSGTNGYKFDRVVYTTWNVGNDEPIFCGCMTHKGMTGNKFKLCTMS</sequence>
<dbReference type="GO" id="GO:0004540">
    <property type="term" value="F:RNA nuclease activity"/>
    <property type="evidence" value="ECO:0007669"/>
    <property type="project" value="InterPro"/>
</dbReference>